<evidence type="ECO:0000256" key="2">
    <source>
        <dbReference type="ARBA" id="ARBA00022729"/>
    </source>
</evidence>
<organism evidence="4 5">
    <name type="scientific">Paraphotobacterium marinum</name>
    <dbReference type="NCBI Taxonomy" id="1755811"/>
    <lineage>
        <taxon>Bacteria</taxon>
        <taxon>Pseudomonadati</taxon>
        <taxon>Pseudomonadota</taxon>
        <taxon>Gammaproteobacteria</taxon>
        <taxon>Vibrionales</taxon>
        <taxon>Vibrionaceae</taxon>
        <taxon>Paraphotobacterium</taxon>
    </lineage>
</organism>
<evidence type="ECO:0008006" key="6">
    <source>
        <dbReference type="Google" id="ProtNLM"/>
    </source>
</evidence>
<dbReference type="KEGG" id="pmai:CF386_00395"/>
<evidence type="ECO:0000313" key="5">
    <source>
        <dbReference type="Proteomes" id="UP000242175"/>
    </source>
</evidence>
<dbReference type="PANTHER" id="PTHR38108:SF1">
    <property type="entry name" value="UPF0319 PROTEIN YCCT"/>
    <property type="match status" value="1"/>
</dbReference>
<dbReference type="Proteomes" id="UP000242175">
    <property type="component" value="Chromosome large"/>
</dbReference>
<proteinExistence type="inferred from homology"/>
<dbReference type="Pfam" id="PF09829">
    <property type="entry name" value="DUF2057"/>
    <property type="match status" value="1"/>
</dbReference>
<feature type="signal peptide" evidence="3">
    <location>
        <begin position="1"/>
        <end position="34"/>
    </location>
</feature>
<protein>
    <recommendedName>
        <fullName evidence="6">DUF2057 domain-containing protein</fullName>
    </recommendedName>
</protein>
<dbReference type="InterPro" id="IPR018635">
    <property type="entry name" value="UPF0319"/>
</dbReference>
<reference evidence="4 5" key="1">
    <citation type="journal article" date="2016" name="Int. J. Syst. Evol. Microbiol.">
        <title>Paraphotobacterium marinum gen. nov., sp. nov., a member of the family Vibrionaceae, isolated from surface seawater.</title>
        <authorList>
            <person name="Huang Z."/>
            <person name="Dong C."/>
            <person name="Shao Z."/>
        </authorList>
    </citation>
    <scope>NUCLEOTIDE SEQUENCE [LARGE SCALE GENOMIC DNA]</scope>
    <source>
        <strain evidence="4 5">NSCS20N07D</strain>
    </source>
</reference>
<keyword evidence="2 3" id="KW-0732">Signal</keyword>
<sequence>MLRQLNLLNKGKKMKLIKFALLSGLILSCTNVFADIKFNVSQDATVVLVDGKKQQLNANPIILPNGEHQIGFRYEKNIKDGDGYFFSSNIILIKFKGDNQTISLELPTLRTKYQASVYNKKPTLSLISNGQAVPFKQDLLLKKGFQLSRDLVAEITAYNLTNKPAALKSLVPGQVSNNSVSKKDKSKQNQIEKKFIELYENADNYTKSRIKAYINNK</sequence>
<dbReference type="AlphaFoldDB" id="A0A220VB61"/>
<evidence type="ECO:0000313" key="4">
    <source>
        <dbReference type="EMBL" id="ASK77654.1"/>
    </source>
</evidence>
<dbReference type="PROSITE" id="PS51257">
    <property type="entry name" value="PROKAR_LIPOPROTEIN"/>
    <property type="match status" value="1"/>
</dbReference>
<dbReference type="EMBL" id="CP022355">
    <property type="protein sequence ID" value="ASK77654.1"/>
    <property type="molecule type" value="Genomic_DNA"/>
</dbReference>
<keyword evidence="5" id="KW-1185">Reference proteome</keyword>
<comment type="similarity">
    <text evidence="1">Belongs to the UPF0319 family.</text>
</comment>
<evidence type="ECO:0000256" key="1">
    <source>
        <dbReference type="ARBA" id="ARBA00008490"/>
    </source>
</evidence>
<evidence type="ECO:0000256" key="3">
    <source>
        <dbReference type="SAM" id="SignalP"/>
    </source>
</evidence>
<dbReference type="PANTHER" id="PTHR38108">
    <property type="entry name" value="UPF0319 PROTEIN YCCT"/>
    <property type="match status" value="1"/>
</dbReference>
<feature type="chain" id="PRO_5013301874" description="DUF2057 domain-containing protein" evidence="3">
    <location>
        <begin position="35"/>
        <end position="217"/>
    </location>
</feature>
<gene>
    <name evidence="4" type="ORF">CF386_00395</name>
</gene>
<accession>A0A220VB61</accession>
<name>A0A220VB61_9GAMM</name>